<gene>
    <name evidence="2" type="ORF">ACFOUT_14700</name>
</gene>
<protein>
    <submittedName>
        <fullName evidence="2">DUF4331 family protein</fullName>
    </submittedName>
</protein>
<keyword evidence="1" id="KW-0732">Signal</keyword>
<sequence>MKLINLKYMLMSLCFVTVFVACSEDDDNAIVQATCSDGIMNGTETGVDCGGTSCQPCEDMMEPDEEMMEPDDDMEEEEMPDFSGTYAQVDFMGRPGINTVLSIQDFKDPYNQAEPHRIAEFYQKDFENRLEGLHDVYANLLGLNEEDVNYQPNILGDILNGPEKDGFTDNPVSAEVLTTVLANDVLEVAPNLPTTYFNPGSGAPNYEGAIGLTGRTLQDDVIDVSLILLFGGGDGARFNGQEVEGVGTFPILVSDGVSFTASPTVTFPYLDMPE</sequence>
<organism evidence="2 3">
    <name type="scientific">Euzebyella saccharophila</name>
    <dbReference type="NCBI Taxonomy" id="679664"/>
    <lineage>
        <taxon>Bacteria</taxon>
        <taxon>Pseudomonadati</taxon>
        <taxon>Bacteroidota</taxon>
        <taxon>Flavobacteriia</taxon>
        <taxon>Flavobacteriales</taxon>
        <taxon>Flavobacteriaceae</taxon>
        <taxon>Euzebyella</taxon>
    </lineage>
</organism>
<accession>A0ABV8JS78</accession>
<evidence type="ECO:0000313" key="3">
    <source>
        <dbReference type="Proteomes" id="UP001595814"/>
    </source>
</evidence>
<dbReference type="EMBL" id="JBHSAW010000010">
    <property type="protein sequence ID" value="MFC4097137.1"/>
    <property type="molecule type" value="Genomic_DNA"/>
</dbReference>
<proteinExistence type="predicted"/>
<dbReference type="RefSeq" id="WP_225621163.1">
    <property type="nucleotide sequence ID" value="NZ_JACYFJ010000002.1"/>
</dbReference>
<dbReference type="Pfam" id="PF14224">
    <property type="entry name" value="DUF4331"/>
    <property type="match status" value="1"/>
</dbReference>
<feature type="signal peptide" evidence="1">
    <location>
        <begin position="1"/>
        <end position="23"/>
    </location>
</feature>
<reference evidence="3" key="1">
    <citation type="journal article" date="2019" name="Int. J. Syst. Evol. Microbiol.">
        <title>The Global Catalogue of Microorganisms (GCM) 10K type strain sequencing project: providing services to taxonomists for standard genome sequencing and annotation.</title>
        <authorList>
            <consortium name="The Broad Institute Genomics Platform"/>
            <consortium name="The Broad Institute Genome Sequencing Center for Infectious Disease"/>
            <person name="Wu L."/>
            <person name="Ma J."/>
        </authorList>
    </citation>
    <scope>NUCLEOTIDE SEQUENCE [LARGE SCALE GENOMIC DNA]</scope>
    <source>
        <strain evidence="3">CECT 7477</strain>
    </source>
</reference>
<evidence type="ECO:0000313" key="2">
    <source>
        <dbReference type="EMBL" id="MFC4097137.1"/>
    </source>
</evidence>
<dbReference type="PROSITE" id="PS51257">
    <property type="entry name" value="PROKAR_LIPOPROTEIN"/>
    <property type="match status" value="1"/>
</dbReference>
<comment type="caution">
    <text evidence="2">The sequence shown here is derived from an EMBL/GenBank/DDBJ whole genome shotgun (WGS) entry which is preliminary data.</text>
</comment>
<name>A0ABV8JS78_9FLAO</name>
<dbReference type="InterPro" id="IPR025566">
    <property type="entry name" value="DUF4331"/>
</dbReference>
<feature type="chain" id="PRO_5046910063" evidence="1">
    <location>
        <begin position="24"/>
        <end position="274"/>
    </location>
</feature>
<dbReference type="Proteomes" id="UP001595814">
    <property type="component" value="Unassembled WGS sequence"/>
</dbReference>
<keyword evidence="3" id="KW-1185">Reference proteome</keyword>
<evidence type="ECO:0000256" key="1">
    <source>
        <dbReference type="SAM" id="SignalP"/>
    </source>
</evidence>